<dbReference type="Proteomes" id="UP000182045">
    <property type="component" value="Unassembled WGS sequence"/>
</dbReference>
<dbReference type="AlphaFoldDB" id="A0A0P7W8H4"/>
<evidence type="ECO:0000313" key="1">
    <source>
        <dbReference type="EMBL" id="CUX80648.1"/>
    </source>
</evidence>
<reference evidence="1 4" key="2">
    <citation type="submission" date="2016-01" db="EMBL/GenBank/DDBJ databases">
        <authorList>
            <person name="Varghese N."/>
        </authorList>
    </citation>
    <scope>NUCLEOTIDE SEQUENCE [LARGE SCALE GENOMIC DNA]</scope>
    <source>
        <strain evidence="1 4">HL-91</strain>
    </source>
</reference>
<dbReference type="EMBL" id="FBYC01000004">
    <property type="protein sequence ID" value="CUX80648.1"/>
    <property type="molecule type" value="Genomic_DNA"/>
</dbReference>
<dbReference type="Gene3D" id="3.90.550.20">
    <property type="match status" value="1"/>
</dbReference>
<dbReference type="Pfam" id="PF05704">
    <property type="entry name" value="Caps_synth"/>
    <property type="match status" value="1"/>
</dbReference>
<evidence type="ECO:0000313" key="3">
    <source>
        <dbReference type="Proteomes" id="UP000050413"/>
    </source>
</evidence>
<accession>A0A0P7W8H4</accession>
<evidence type="ECO:0000313" key="2">
    <source>
        <dbReference type="EMBL" id="KPP93450.1"/>
    </source>
</evidence>
<dbReference type="Proteomes" id="UP000050413">
    <property type="component" value="Unassembled WGS sequence"/>
</dbReference>
<dbReference type="EMBL" id="LJSG01000008">
    <property type="protein sequence ID" value="KPP93450.1"/>
    <property type="molecule type" value="Genomic_DNA"/>
</dbReference>
<dbReference type="RefSeq" id="WP_176699348.1">
    <property type="nucleotide sequence ID" value="NZ_FBYC01000004.1"/>
</dbReference>
<gene>
    <name evidence="1" type="ORF">Ga0058931_1253</name>
    <name evidence="2" type="ORF">HLUCCA05_10780</name>
</gene>
<dbReference type="InterPro" id="IPR029044">
    <property type="entry name" value="Nucleotide-diphossugar_trans"/>
</dbReference>
<dbReference type="GO" id="GO:0051999">
    <property type="term" value="P:mannosyl-inositol phosphorylceramide biosynthetic process"/>
    <property type="evidence" value="ECO:0007669"/>
    <property type="project" value="TreeGrafter"/>
</dbReference>
<dbReference type="GO" id="GO:0016020">
    <property type="term" value="C:membrane"/>
    <property type="evidence" value="ECO:0007669"/>
    <property type="project" value="GOC"/>
</dbReference>
<dbReference type="STRING" id="1666912.Ga0058931_1253"/>
<dbReference type="SUPFAM" id="SSF53448">
    <property type="entry name" value="Nucleotide-diphospho-sugar transferases"/>
    <property type="match status" value="1"/>
</dbReference>
<sequence>MQHVWVYWQNKPTSRATPDYIELCHQTMRRHADGVQLHVLNEDTIHDYLDDLEDDLDEITVRHLGREFVSVSHKVDVLRARLLQKYGGVYLDSDTIVLRPLSDLLDRTRGHDFTCTRIRSTGENTIPNGFLASAADGKVINAYCARLEARLEQGGVLSWCALGSDILTPIVDTRPEFVSEIAEADIMPVSWMEKDRFAEDIALEDIVTSKTYTTALYHGAFGRRIHEVPRQTLLDDQTLIGRLFRAALREG</sequence>
<dbReference type="PANTHER" id="PTHR32385">
    <property type="entry name" value="MANNOSYL PHOSPHORYLINOSITOL CERAMIDE SYNTHASE"/>
    <property type="match status" value="1"/>
</dbReference>
<comment type="caution">
    <text evidence="2">The sequence shown here is derived from an EMBL/GenBank/DDBJ whole genome shotgun (WGS) entry which is preliminary data.</text>
</comment>
<dbReference type="InterPro" id="IPR051706">
    <property type="entry name" value="Glycosyltransferase_domain"/>
</dbReference>
<keyword evidence="4" id="KW-1185">Reference proteome</keyword>
<evidence type="ECO:0000313" key="4">
    <source>
        <dbReference type="Proteomes" id="UP000182045"/>
    </source>
</evidence>
<dbReference type="GO" id="GO:0000030">
    <property type="term" value="F:mannosyltransferase activity"/>
    <property type="evidence" value="ECO:0007669"/>
    <property type="project" value="TreeGrafter"/>
</dbReference>
<dbReference type="InterPro" id="IPR008441">
    <property type="entry name" value="AfumC-like_glycosyl_Trfase"/>
</dbReference>
<organism evidence="2 3">
    <name type="scientific">Roseibaca calidilacus</name>
    <dbReference type="NCBI Taxonomy" id="1666912"/>
    <lineage>
        <taxon>Bacteria</taxon>
        <taxon>Pseudomonadati</taxon>
        <taxon>Pseudomonadota</taxon>
        <taxon>Alphaproteobacteria</taxon>
        <taxon>Rhodobacterales</taxon>
        <taxon>Paracoccaceae</taxon>
        <taxon>Roseinatronobacter</taxon>
    </lineage>
</organism>
<protein>
    <submittedName>
        <fullName evidence="2">Capsular polysaccharide synthesis protein</fullName>
    </submittedName>
</protein>
<proteinExistence type="predicted"/>
<name>A0A0P7W8H4_9RHOB</name>
<dbReference type="PANTHER" id="PTHR32385:SF22">
    <property type="entry name" value="MANNOSYL PHOSPHORYLINOSITOL CERAMIDE SYNTHASE SUR1"/>
    <property type="match status" value="1"/>
</dbReference>
<reference evidence="2 3" key="1">
    <citation type="submission" date="2015-09" db="EMBL/GenBank/DDBJ databases">
        <title>Identification and resolution of microdiversity through metagenomic sequencing of parallel consortia.</title>
        <authorList>
            <person name="Nelson W.C."/>
            <person name="Romine M.F."/>
            <person name="Lindemann S.R."/>
        </authorList>
    </citation>
    <scope>NUCLEOTIDE SEQUENCE [LARGE SCALE GENOMIC DNA]</scope>
    <source>
        <strain evidence="2">HL-91</strain>
    </source>
</reference>